<keyword evidence="4" id="KW-1185">Reference proteome</keyword>
<comment type="caution">
    <text evidence="3">The sequence shown here is derived from an EMBL/GenBank/DDBJ whole genome shotgun (WGS) entry which is preliminary data.</text>
</comment>
<name>A0A7J7D2U1_TRIWF</name>
<feature type="transmembrane region" description="Helical" evidence="2">
    <location>
        <begin position="62"/>
        <end position="86"/>
    </location>
</feature>
<dbReference type="EMBL" id="JAAARO010000011">
    <property type="protein sequence ID" value="KAF5740664.1"/>
    <property type="molecule type" value="Genomic_DNA"/>
</dbReference>
<feature type="region of interest" description="Disordered" evidence="1">
    <location>
        <begin position="17"/>
        <end position="41"/>
    </location>
</feature>
<accession>A0A7J7D2U1</accession>
<feature type="transmembrane region" description="Helical" evidence="2">
    <location>
        <begin position="92"/>
        <end position="110"/>
    </location>
</feature>
<protein>
    <submittedName>
        <fullName evidence="3">Uncharacterized protein</fullName>
    </submittedName>
</protein>
<evidence type="ECO:0000313" key="4">
    <source>
        <dbReference type="Proteomes" id="UP000593562"/>
    </source>
</evidence>
<evidence type="ECO:0000313" key="3">
    <source>
        <dbReference type="EMBL" id="KAF5740664.1"/>
    </source>
</evidence>
<dbReference type="Proteomes" id="UP000593562">
    <property type="component" value="Unassembled WGS sequence"/>
</dbReference>
<reference evidence="3 4" key="1">
    <citation type="journal article" date="2020" name="Nat. Commun.">
        <title>Genome of Tripterygium wilfordii and identification of cytochrome P450 involved in triptolide biosynthesis.</title>
        <authorList>
            <person name="Tu L."/>
            <person name="Su P."/>
            <person name="Zhang Z."/>
            <person name="Gao L."/>
            <person name="Wang J."/>
            <person name="Hu T."/>
            <person name="Zhou J."/>
            <person name="Zhang Y."/>
            <person name="Zhao Y."/>
            <person name="Liu Y."/>
            <person name="Song Y."/>
            <person name="Tong Y."/>
            <person name="Lu Y."/>
            <person name="Yang J."/>
            <person name="Xu C."/>
            <person name="Jia M."/>
            <person name="Peters R.J."/>
            <person name="Huang L."/>
            <person name="Gao W."/>
        </authorList>
    </citation>
    <scope>NUCLEOTIDE SEQUENCE [LARGE SCALE GENOMIC DNA]</scope>
    <source>
        <strain evidence="4">cv. XIE 37</strain>
        <tissue evidence="3">Leaf</tissue>
    </source>
</reference>
<evidence type="ECO:0000256" key="1">
    <source>
        <dbReference type="SAM" id="MobiDB-lite"/>
    </source>
</evidence>
<keyword evidence="2" id="KW-0472">Membrane</keyword>
<sequence>MAKSRHPSFKHLTYSRSSCRGVERENSGRRNKGYKKKTTTSPQICPPHICSSSNDCLSSDYLFLWFLILIYGLFVPKTTSSGFGFFNFNDRVVIYEASIFIFILFSSLSSF</sequence>
<proteinExistence type="predicted"/>
<organism evidence="3 4">
    <name type="scientific">Tripterygium wilfordii</name>
    <name type="common">Thunder God vine</name>
    <dbReference type="NCBI Taxonomy" id="458696"/>
    <lineage>
        <taxon>Eukaryota</taxon>
        <taxon>Viridiplantae</taxon>
        <taxon>Streptophyta</taxon>
        <taxon>Embryophyta</taxon>
        <taxon>Tracheophyta</taxon>
        <taxon>Spermatophyta</taxon>
        <taxon>Magnoliopsida</taxon>
        <taxon>eudicotyledons</taxon>
        <taxon>Gunneridae</taxon>
        <taxon>Pentapetalae</taxon>
        <taxon>rosids</taxon>
        <taxon>fabids</taxon>
        <taxon>Celastrales</taxon>
        <taxon>Celastraceae</taxon>
        <taxon>Tripterygium</taxon>
    </lineage>
</organism>
<keyword evidence="2" id="KW-0812">Transmembrane</keyword>
<keyword evidence="2" id="KW-1133">Transmembrane helix</keyword>
<gene>
    <name evidence="3" type="ORF">HS088_TW11G00741</name>
</gene>
<dbReference type="InParanoid" id="A0A7J7D2U1"/>
<dbReference type="AlphaFoldDB" id="A0A7J7D2U1"/>
<feature type="compositionally biased region" description="Basic residues" evidence="1">
    <location>
        <begin position="29"/>
        <end position="38"/>
    </location>
</feature>
<evidence type="ECO:0000256" key="2">
    <source>
        <dbReference type="SAM" id="Phobius"/>
    </source>
</evidence>